<organism evidence="5 6">
    <name type="scientific">Methanospirillum hungatei JF-1 (strain ATCC 27890 / DSM 864 / NBRC 100397 / JF-1)</name>
    <dbReference type="NCBI Taxonomy" id="323259"/>
    <lineage>
        <taxon>Archaea</taxon>
        <taxon>Methanobacteriati</taxon>
        <taxon>Methanobacteriota</taxon>
        <taxon>Stenosarchaea group</taxon>
        <taxon>Methanomicrobia</taxon>
        <taxon>Methanomicrobiales</taxon>
        <taxon>Methanospirillaceae</taxon>
        <taxon>Methanospirillum</taxon>
    </lineage>
</organism>
<dbReference type="GO" id="GO:0051087">
    <property type="term" value="F:protein-folding chaperone binding"/>
    <property type="evidence" value="ECO:0007669"/>
    <property type="project" value="InterPro"/>
</dbReference>
<dbReference type="eggNOG" id="arCOG04772">
    <property type="taxonomic scope" value="Archaea"/>
</dbReference>
<dbReference type="GeneID" id="3922954"/>
<dbReference type="RefSeq" id="WP_011447251.1">
    <property type="nucleotide sequence ID" value="NC_007796.1"/>
</dbReference>
<dbReference type="InterPro" id="IPR009012">
    <property type="entry name" value="GrpE_head"/>
</dbReference>
<reference evidence="6" key="1">
    <citation type="journal article" date="2016" name="Stand. Genomic Sci.">
        <title>Complete genome sequence of Methanospirillum hungatei type strain JF1.</title>
        <authorList>
            <person name="Gunsalus R.P."/>
            <person name="Cook L.E."/>
            <person name="Crable B."/>
            <person name="Rohlin L."/>
            <person name="McDonald E."/>
            <person name="Mouttaki H."/>
            <person name="Sieber J.R."/>
            <person name="Poweleit N."/>
            <person name="Zhou H."/>
            <person name="Lapidus A.L."/>
            <person name="Daligault H.E."/>
            <person name="Land M."/>
            <person name="Gilna P."/>
            <person name="Ivanova N."/>
            <person name="Kyrpides N."/>
            <person name="Culley D.E."/>
            <person name="McInerney M.J."/>
        </authorList>
    </citation>
    <scope>NUCLEOTIDE SEQUENCE [LARGE SCALE GENOMIC DNA]</scope>
    <source>
        <strain evidence="6">ATCC 27890 / DSM 864 / NBRC 100397 / JF-1</strain>
    </source>
</reference>
<evidence type="ECO:0000256" key="2">
    <source>
        <dbReference type="ARBA" id="ARBA00023186"/>
    </source>
</evidence>
<sequence length="339" mass="39229">MNAAIADYLKIRQTQNLLNLTHSLPGTSCTNEGGQYNKSYILPKTNMSPMVDPDITDLQKKAEHFESQYNAIKKEFKDFIETTRKNEELKKKDLQADQAKKLLVIADSLCRMMHSSKNPTCDAVREVHENYHLNIEGMYQQVLSSGKLTPIDPQPGAIFDDTLHMAVGLEYNSKYPEDTIFSVVRRGYLRESQLIRPAEVIISKKPREPLPLQKPGMVTSIFNRIFPNRQKFDAITHDIDQLAHKESEHITRLEKEIAELEKKIEQNEEEIHDLSQIITEQADIQGQLEDDMQKLKDDLRTLTTHVREFERCISIRLHNNSLNLVEQMPRYQDPYQPGE</sequence>
<dbReference type="Gene3D" id="3.90.20.20">
    <property type="match status" value="1"/>
</dbReference>
<dbReference type="InterPro" id="IPR000740">
    <property type="entry name" value="GrpE"/>
</dbReference>
<dbReference type="Pfam" id="PF01025">
    <property type="entry name" value="GrpE"/>
    <property type="match status" value="1"/>
</dbReference>
<dbReference type="EnsemblBacteria" id="ABD39955">
    <property type="protein sequence ID" value="ABD39955"/>
    <property type="gene ID" value="Mhun_0180"/>
</dbReference>
<keyword evidence="4" id="KW-0175">Coiled coil</keyword>
<keyword evidence="2" id="KW-0143">Chaperone</keyword>
<dbReference type="HOGENOM" id="CLU_817875_0_0_2"/>
<dbReference type="EMBL" id="CP000254">
    <property type="protein sequence ID" value="ABD39955.1"/>
    <property type="molecule type" value="Genomic_DNA"/>
</dbReference>
<dbReference type="SUPFAM" id="SSF51064">
    <property type="entry name" value="Head domain of nucleotide exchange factor GrpE"/>
    <property type="match status" value="1"/>
</dbReference>
<feature type="coiled-coil region" evidence="4">
    <location>
        <begin position="243"/>
        <end position="277"/>
    </location>
</feature>
<protein>
    <submittedName>
        <fullName evidence="5">GrpE protein</fullName>
    </submittedName>
</protein>
<dbReference type="GO" id="GO:0051082">
    <property type="term" value="F:unfolded protein binding"/>
    <property type="evidence" value="ECO:0007669"/>
    <property type="project" value="TreeGrafter"/>
</dbReference>
<dbReference type="InParanoid" id="Q2FPF1"/>
<name>Q2FPF1_METHJ</name>
<keyword evidence="6" id="KW-1185">Reference proteome</keyword>
<dbReference type="GO" id="GO:0000774">
    <property type="term" value="F:adenyl-nucleotide exchange factor activity"/>
    <property type="evidence" value="ECO:0007669"/>
    <property type="project" value="InterPro"/>
</dbReference>
<proteinExistence type="inferred from homology"/>
<feature type="coiled-coil region" evidence="4">
    <location>
        <begin position="55"/>
        <end position="97"/>
    </location>
</feature>
<gene>
    <name evidence="5" type="ordered locus">Mhun_0180</name>
</gene>
<dbReference type="GO" id="GO:0042803">
    <property type="term" value="F:protein homodimerization activity"/>
    <property type="evidence" value="ECO:0007669"/>
    <property type="project" value="InterPro"/>
</dbReference>
<dbReference type="PANTHER" id="PTHR21237">
    <property type="entry name" value="GRPE PROTEIN"/>
    <property type="match status" value="1"/>
</dbReference>
<evidence type="ECO:0000313" key="5">
    <source>
        <dbReference type="EMBL" id="ABD39955.1"/>
    </source>
</evidence>
<dbReference type="GO" id="GO:0006457">
    <property type="term" value="P:protein folding"/>
    <property type="evidence" value="ECO:0007669"/>
    <property type="project" value="InterPro"/>
</dbReference>
<accession>Q2FPF1</accession>
<evidence type="ECO:0000256" key="1">
    <source>
        <dbReference type="ARBA" id="ARBA00009054"/>
    </source>
</evidence>
<dbReference type="Proteomes" id="UP000001941">
    <property type="component" value="Chromosome"/>
</dbReference>
<dbReference type="AlphaFoldDB" id="Q2FPF1"/>
<dbReference type="InterPro" id="IPR013805">
    <property type="entry name" value="GrpE_CC"/>
</dbReference>
<dbReference type="STRING" id="323259.Mhun_0180"/>
<evidence type="ECO:0000313" key="6">
    <source>
        <dbReference type="Proteomes" id="UP000001941"/>
    </source>
</evidence>
<evidence type="ECO:0000256" key="4">
    <source>
        <dbReference type="SAM" id="Coils"/>
    </source>
</evidence>
<comment type="similarity">
    <text evidence="1 3">Belongs to the GrpE family.</text>
</comment>
<dbReference type="Gene3D" id="2.30.22.10">
    <property type="entry name" value="Head domain of nucleotide exchange factor GrpE"/>
    <property type="match status" value="1"/>
</dbReference>
<evidence type="ECO:0000256" key="3">
    <source>
        <dbReference type="RuleBase" id="RU004478"/>
    </source>
</evidence>
<dbReference type="PANTHER" id="PTHR21237:SF23">
    <property type="entry name" value="GRPE PROTEIN HOMOLOG, MITOCHONDRIAL"/>
    <property type="match status" value="1"/>
</dbReference>
<dbReference type="Gene3D" id="1.20.5.340">
    <property type="match status" value="1"/>
</dbReference>
<dbReference type="SUPFAM" id="SSF58014">
    <property type="entry name" value="Coiled-coil domain of nucleotide exchange factor GrpE"/>
    <property type="match status" value="1"/>
</dbReference>
<dbReference type="KEGG" id="mhu:Mhun_0180"/>
<dbReference type="PRINTS" id="PR00773">
    <property type="entry name" value="GRPEPROTEIN"/>
</dbReference>